<evidence type="ECO:0000256" key="1">
    <source>
        <dbReference type="ARBA" id="ARBA00008956"/>
    </source>
</evidence>
<dbReference type="InterPro" id="IPR012474">
    <property type="entry name" value="Frigida"/>
</dbReference>
<dbReference type="Proteomes" id="UP000238479">
    <property type="component" value="Chromosome 4"/>
</dbReference>
<dbReference type="EMBL" id="PDCK01000042">
    <property type="protein sequence ID" value="PRQ38225.1"/>
    <property type="molecule type" value="Genomic_DNA"/>
</dbReference>
<keyword evidence="8" id="KW-1185">Reference proteome</keyword>
<reference evidence="7 8" key="1">
    <citation type="journal article" date="2018" name="Nat. Genet.">
        <title>The Rosa genome provides new insights in the design of modern roses.</title>
        <authorList>
            <person name="Bendahmane M."/>
        </authorList>
    </citation>
    <scope>NUCLEOTIDE SEQUENCE [LARGE SCALE GENOMIC DNA]</scope>
    <source>
        <strain evidence="8">cv. Old Blush</strain>
    </source>
</reference>
<evidence type="ECO:0000256" key="2">
    <source>
        <dbReference type="ARBA" id="ARBA00022473"/>
    </source>
</evidence>
<dbReference type="Gramene" id="PRQ38225">
    <property type="protein sequence ID" value="PRQ38225"/>
    <property type="gene ID" value="RchiOBHm_Chr4g0411451"/>
</dbReference>
<evidence type="ECO:0000313" key="8">
    <source>
        <dbReference type="Proteomes" id="UP000238479"/>
    </source>
</evidence>
<dbReference type="PANTHER" id="PTHR31791">
    <property type="entry name" value="FRIGIDA-LIKE PROTEIN 3-RELATED"/>
    <property type="match status" value="1"/>
</dbReference>
<comment type="similarity">
    <text evidence="1 5">Belongs to the Frigida family.</text>
</comment>
<dbReference type="AlphaFoldDB" id="A0A2P6QVL7"/>
<keyword evidence="6" id="KW-0472">Membrane</keyword>
<dbReference type="GO" id="GO:0030154">
    <property type="term" value="P:cell differentiation"/>
    <property type="evidence" value="ECO:0007669"/>
    <property type="project" value="UniProtKB-KW"/>
</dbReference>
<feature type="transmembrane region" description="Helical" evidence="6">
    <location>
        <begin position="7"/>
        <end position="26"/>
    </location>
</feature>
<dbReference type="OMA" id="MRADTEN"/>
<keyword evidence="2 5" id="KW-0217">Developmental protein</keyword>
<dbReference type="Pfam" id="PF07899">
    <property type="entry name" value="Frigida"/>
    <property type="match status" value="1"/>
</dbReference>
<evidence type="ECO:0000256" key="5">
    <source>
        <dbReference type="RuleBase" id="RU364012"/>
    </source>
</evidence>
<evidence type="ECO:0000256" key="3">
    <source>
        <dbReference type="ARBA" id="ARBA00022782"/>
    </source>
</evidence>
<keyword evidence="3 5" id="KW-0221">Differentiation</keyword>
<comment type="caution">
    <text evidence="7">The sequence shown here is derived from an EMBL/GenBank/DDBJ whole genome shotgun (WGS) entry which is preliminary data.</text>
</comment>
<accession>A0A2P6QVL7</accession>
<sequence length="279" mass="31636">MLGSNVFIVLTYIYIYIYIYIVHFVASYCNFTASNVISSLIEVEEPESLLAKKVAVSSSSNPQLSDSLKARNLHGQVTGNDLLENQFFDNLQSSLDPAKLVLDWMQTYLSQYWTKGDVGFEVTSIKTYISLLEQLLRLSPHAGARVKGDAMKLAVQWKANMRADTENSLEILGFLHFLATFGLLYTLNVDEIVKLLGMISQHKEALELCQTLDFADEIPEFIGTLVERKQLMEAVGLICTFKLSDKFPPGPLLKEYMEEQIKCCRNAYKRTKLHNEKVL</sequence>
<keyword evidence="6" id="KW-0812">Transmembrane</keyword>
<keyword evidence="4 5" id="KW-0287">Flowering</keyword>
<organism evidence="7 8">
    <name type="scientific">Rosa chinensis</name>
    <name type="common">China rose</name>
    <dbReference type="NCBI Taxonomy" id="74649"/>
    <lineage>
        <taxon>Eukaryota</taxon>
        <taxon>Viridiplantae</taxon>
        <taxon>Streptophyta</taxon>
        <taxon>Embryophyta</taxon>
        <taxon>Tracheophyta</taxon>
        <taxon>Spermatophyta</taxon>
        <taxon>Magnoliopsida</taxon>
        <taxon>eudicotyledons</taxon>
        <taxon>Gunneridae</taxon>
        <taxon>Pentapetalae</taxon>
        <taxon>rosids</taxon>
        <taxon>fabids</taxon>
        <taxon>Rosales</taxon>
        <taxon>Rosaceae</taxon>
        <taxon>Rosoideae</taxon>
        <taxon>Rosoideae incertae sedis</taxon>
        <taxon>Rosa</taxon>
    </lineage>
</organism>
<dbReference type="STRING" id="74649.A0A2P6QVL7"/>
<dbReference type="GO" id="GO:0009908">
    <property type="term" value="P:flower development"/>
    <property type="evidence" value="ECO:0007669"/>
    <property type="project" value="UniProtKB-KW"/>
</dbReference>
<name>A0A2P6QVL7_ROSCH</name>
<proteinExistence type="inferred from homology"/>
<gene>
    <name evidence="7" type="ORF">RchiOBHm_Chr4g0411451</name>
</gene>
<evidence type="ECO:0000256" key="6">
    <source>
        <dbReference type="SAM" id="Phobius"/>
    </source>
</evidence>
<evidence type="ECO:0000313" key="7">
    <source>
        <dbReference type="EMBL" id="PRQ38225.1"/>
    </source>
</evidence>
<dbReference type="PANTHER" id="PTHR31791:SF37">
    <property type="entry name" value="A_TM021B04.7 PROTEIN"/>
    <property type="match status" value="1"/>
</dbReference>
<keyword evidence="6" id="KW-1133">Transmembrane helix</keyword>
<protein>
    <recommendedName>
        <fullName evidence="5">FRIGIDA-like protein</fullName>
    </recommendedName>
</protein>
<evidence type="ECO:0000256" key="4">
    <source>
        <dbReference type="ARBA" id="ARBA00023089"/>
    </source>
</evidence>